<dbReference type="SUPFAM" id="SSF48264">
    <property type="entry name" value="Cytochrome P450"/>
    <property type="match status" value="1"/>
</dbReference>
<evidence type="ECO:0000256" key="5">
    <source>
        <dbReference type="ARBA" id="ARBA00022617"/>
    </source>
</evidence>
<evidence type="ECO:0000256" key="4">
    <source>
        <dbReference type="ARBA" id="ARBA00010617"/>
    </source>
</evidence>
<keyword evidence="5 13" id="KW-0349">Heme</keyword>
<dbReference type="PANTHER" id="PTHR24292">
    <property type="entry name" value="CYTOCHROME P450"/>
    <property type="match status" value="1"/>
</dbReference>
<keyword evidence="11 13" id="KW-0503">Monooxygenase</keyword>
<evidence type="ECO:0000256" key="7">
    <source>
        <dbReference type="ARBA" id="ARBA00022824"/>
    </source>
</evidence>
<evidence type="ECO:0000256" key="13">
    <source>
        <dbReference type="RuleBase" id="RU000461"/>
    </source>
</evidence>
<comment type="cofactor">
    <cofactor evidence="1">
        <name>heme</name>
        <dbReference type="ChEBI" id="CHEBI:30413"/>
    </cofactor>
</comment>
<dbReference type="PANTHER" id="PTHR24292:SF100">
    <property type="entry name" value="CYTOCHROME P450 6A16, ISOFORM B-RELATED"/>
    <property type="match status" value="1"/>
</dbReference>
<dbReference type="InterPro" id="IPR002401">
    <property type="entry name" value="Cyt_P450_E_grp-I"/>
</dbReference>
<keyword evidence="9 13" id="KW-0560">Oxidoreductase</keyword>
<protein>
    <recommendedName>
        <fullName evidence="16">Cytochrome P450</fullName>
    </recommendedName>
</protein>
<dbReference type="PROSITE" id="PS00086">
    <property type="entry name" value="CYTOCHROME_P450"/>
    <property type="match status" value="1"/>
</dbReference>
<feature type="non-terminal residue" evidence="14">
    <location>
        <position position="398"/>
    </location>
</feature>
<proteinExistence type="inferred from homology"/>
<dbReference type="Pfam" id="PF00067">
    <property type="entry name" value="p450"/>
    <property type="match status" value="1"/>
</dbReference>
<keyword evidence="15" id="KW-1185">Reference proteome</keyword>
<dbReference type="InterPro" id="IPR036396">
    <property type="entry name" value="Cyt_P450_sf"/>
</dbReference>
<dbReference type="InterPro" id="IPR001128">
    <property type="entry name" value="Cyt_P450"/>
</dbReference>
<evidence type="ECO:0000256" key="2">
    <source>
        <dbReference type="ARBA" id="ARBA00004174"/>
    </source>
</evidence>
<dbReference type="InterPro" id="IPR017972">
    <property type="entry name" value="Cyt_P450_CS"/>
</dbReference>
<evidence type="ECO:0000256" key="10">
    <source>
        <dbReference type="ARBA" id="ARBA00023004"/>
    </source>
</evidence>
<sequence>MFTRPTYMVMDLDMVRNVMSRDFQYFEERGPYINEKGDPMSANVFFIGGHKWKNIRAKLTPRIYTRKTQEQFSDDGRLRKNRYFMDLILCSEFSINCHSLDNPSAEFRTHGKQMFNGGKFENLRFLFGFTYPNFCRALGMRLIPKHLNDFFVNTITEIVKYRQEKNVRGKDFIQLLIDLRNNKAIPKDWHREDGEIFTMGELSAQCLAYFIAGYETSSSALTFTLFELARNPRHPEEGKEGAGDGPRCAQSRDHVRVAHRSEVRQAEALRLYPVSSVLTRVCVKDYRVPESDLTIDKGTVILIPVKGIHKDEQYYENPDEYDPERFSDGAKQARNRYAHLPFGEGPRYCLGSVTRFYFYLCTLPLSCSAILCSTPLHIILVYSTLFNPTQLYSVLFSL</sequence>
<dbReference type="PRINTS" id="PR00463">
    <property type="entry name" value="EP450I"/>
</dbReference>
<dbReference type="InterPro" id="IPR050476">
    <property type="entry name" value="Insect_CytP450_Detox"/>
</dbReference>
<keyword evidence="10 13" id="KW-0408">Iron</keyword>
<dbReference type="PRINTS" id="PR00385">
    <property type="entry name" value="P450"/>
</dbReference>
<comment type="similarity">
    <text evidence="4 13">Belongs to the cytochrome P450 family.</text>
</comment>
<keyword evidence="12" id="KW-0472">Membrane</keyword>
<evidence type="ECO:0000256" key="11">
    <source>
        <dbReference type="ARBA" id="ARBA00023033"/>
    </source>
</evidence>
<reference evidence="14" key="1">
    <citation type="journal article" date="2023" name="Insect Mol. Biol.">
        <title>Genome sequencing provides insights into the evolution of gene families encoding plant cell wall-degrading enzymes in longhorned beetles.</title>
        <authorList>
            <person name="Shin N.R."/>
            <person name="Okamura Y."/>
            <person name="Kirsch R."/>
            <person name="Pauchet Y."/>
        </authorList>
    </citation>
    <scope>NUCLEOTIDE SEQUENCE</scope>
    <source>
        <strain evidence="14">MMC_N1</strain>
    </source>
</reference>
<dbReference type="CDD" id="cd11056">
    <property type="entry name" value="CYP6-like"/>
    <property type="match status" value="1"/>
</dbReference>
<evidence type="ECO:0000256" key="1">
    <source>
        <dbReference type="ARBA" id="ARBA00001971"/>
    </source>
</evidence>
<organism evidence="14 15">
    <name type="scientific">Molorchus minor</name>
    <dbReference type="NCBI Taxonomy" id="1323400"/>
    <lineage>
        <taxon>Eukaryota</taxon>
        <taxon>Metazoa</taxon>
        <taxon>Ecdysozoa</taxon>
        <taxon>Arthropoda</taxon>
        <taxon>Hexapoda</taxon>
        <taxon>Insecta</taxon>
        <taxon>Pterygota</taxon>
        <taxon>Neoptera</taxon>
        <taxon>Endopterygota</taxon>
        <taxon>Coleoptera</taxon>
        <taxon>Polyphaga</taxon>
        <taxon>Cucujiformia</taxon>
        <taxon>Chrysomeloidea</taxon>
        <taxon>Cerambycidae</taxon>
        <taxon>Lamiinae</taxon>
        <taxon>Monochamini</taxon>
        <taxon>Molorchus</taxon>
    </lineage>
</organism>
<comment type="subcellular location">
    <subcellularLocation>
        <location evidence="3">Endoplasmic reticulum membrane</location>
        <topology evidence="3">Peripheral membrane protein</topology>
    </subcellularLocation>
    <subcellularLocation>
        <location evidence="2">Microsome membrane</location>
        <topology evidence="2">Peripheral membrane protein</topology>
    </subcellularLocation>
</comment>
<evidence type="ECO:0000256" key="8">
    <source>
        <dbReference type="ARBA" id="ARBA00022848"/>
    </source>
</evidence>
<evidence type="ECO:0000256" key="6">
    <source>
        <dbReference type="ARBA" id="ARBA00022723"/>
    </source>
</evidence>
<evidence type="ECO:0000313" key="14">
    <source>
        <dbReference type="EMBL" id="KAJ8965099.1"/>
    </source>
</evidence>
<name>A0ABQ9ITD4_9CUCU</name>
<dbReference type="EMBL" id="JAPWTJ010002669">
    <property type="protein sequence ID" value="KAJ8965099.1"/>
    <property type="molecule type" value="Genomic_DNA"/>
</dbReference>
<accession>A0ABQ9ITD4</accession>
<dbReference type="Gene3D" id="1.10.630.10">
    <property type="entry name" value="Cytochrome P450"/>
    <property type="match status" value="1"/>
</dbReference>
<evidence type="ECO:0000256" key="9">
    <source>
        <dbReference type="ARBA" id="ARBA00023002"/>
    </source>
</evidence>
<keyword evidence="6 13" id="KW-0479">Metal-binding</keyword>
<gene>
    <name evidence="14" type="ORF">NQ317_010502</name>
</gene>
<evidence type="ECO:0000256" key="3">
    <source>
        <dbReference type="ARBA" id="ARBA00004406"/>
    </source>
</evidence>
<dbReference type="Proteomes" id="UP001162164">
    <property type="component" value="Unassembled WGS sequence"/>
</dbReference>
<evidence type="ECO:0008006" key="16">
    <source>
        <dbReference type="Google" id="ProtNLM"/>
    </source>
</evidence>
<keyword evidence="8" id="KW-0492">Microsome</keyword>
<evidence type="ECO:0000256" key="12">
    <source>
        <dbReference type="ARBA" id="ARBA00023136"/>
    </source>
</evidence>
<evidence type="ECO:0000313" key="15">
    <source>
        <dbReference type="Proteomes" id="UP001162164"/>
    </source>
</evidence>
<keyword evidence="7" id="KW-0256">Endoplasmic reticulum</keyword>
<comment type="caution">
    <text evidence="14">The sequence shown here is derived from an EMBL/GenBank/DDBJ whole genome shotgun (WGS) entry which is preliminary data.</text>
</comment>